<proteinExistence type="predicted"/>
<protein>
    <recommendedName>
        <fullName evidence="3">Lipoprotein</fullName>
    </recommendedName>
</protein>
<evidence type="ECO:0000313" key="2">
    <source>
        <dbReference type="Proteomes" id="UP000501534"/>
    </source>
</evidence>
<dbReference type="EMBL" id="CP053069">
    <property type="protein sequence ID" value="QJR09253.1"/>
    <property type="molecule type" value="Genomic_DNA"/>
</dbReference>
<evidence type="ECO:0008006" key="3">
    <source>
        <dbReference type="Google" id="ProtNLM"/>
    </source>
</evidence>
<dbReference type="AlphaFoldDB" id="A0A6M4GSH5"/>
<dbReference type="RefSeq" id="WP_171088958.1">
    <property type="nucleotide sequence ID" value="NZ_CP053069.1"/>
</dbReference>
<accession>A0A6M4GSH5</accession>
<sequence>MPDKALLGVAAFALAGCSIGSGISSSYPDRWPPLSTVRGKDCSHLAGHYRDFGVYSYLPAKDASDLTQRLAASEIAPGSTPSPESVISVEGVATDGSSFRRAFRIGGTGRECKDGVLLLSPIVVSVSDAGAAGYRSQRRLALYKAGNGDLIGEDSLFSIGHLLIVPMAGSQTYWYRWELLGK</sequence>
<dbReference type="PROSITE" id="PS51257">
    <property type="entry name" value="PROKAR_LIPOPROTEIN"/>
    <property type="match status" value="1"/>
</dbReference>
<dbReference type="Proteomes" id="UP000501534">
    <property type="component" value="Chromosome"/>
</dbReference>
<evidence type="ECO:0000313" key="1">
    <source>
        <dbReference type="EMBL" id="QJR09253.1"/>
    </source>
</evidence>
<reference evidence="1 2" key="1">
    <citation type="submission" date="2020-04" db="EMBL/GenBank/DDBJ databases">
        <title>Usitatibacter rugosus gen. nov., sp. nov. and Usitatibacter palustris sp. nov., novel members of Usitatibacteraceae fam. nov. within the order Nitrosomonadales isolated from soil.</title>
        <authorList>
            <person name="Huber K.J."/>
            <person name="Neumann-Schaal M."/>
            <person name="Geppert A."/>
            <person name="Luckner M."/>
            <person name="Wanner G."/>
            <person name="Overmann J."/>
        </authorList>
    </citation>
    <scope>NUCLEOTIDE SEQUENCE [LARGE SCALE GENOMIC DNA]</scope>
    <source>
        <strain evidence="1 2">0125_3</strain>
    </source>
</reference>
<organism evidence="1 2">
    <name type="scientific">Usitatibacter rugosus</name>
    <dbReference type="NCBI Taxonomy" id="2732067"/>
    <lineage>
        <taxon>Bacteria</taxon>
        <taxon>Pseudomonadati</taxon>
        <taxon>Pseudomonadota</taxon>
        <taxon>Betaproteobacteria</taxon>
        <taxon>Nitrosomonadales</taxon>
        <taxon>Usitatibacteraceae</taxon>
        <taxon>Usitatibacter</taxon>
    </lineage>
</organism>
<name>A0A6M4GSH5_9PROT</name>
<gene>
    <name evidence="1" type="ORF">DSM104443_00290</name>
</gene>
<dbReference type="KEGG" id="uru:DSM104443_00290"/>
<keyword evidence="2" id="KW-1185">Reference proteome</keyword>